<dbReference type="InParanoid" id="A0A7R8UDN9"/>
<name>A0A7R8UDN9_HERIL</name>
<evidence type="ECO:0000313" key="2">
    <source>
        <dbReference type="Proteomes" id="UP000594454"/>
    </source>
</evidence>
<protein>
    <submittedName>
        <fullName evidence="1">Uncharacterized protein</fullName>
    </submittedName>
</protein>
<sequence>MKRSSDIDMADLSYDAAMKKVHLVERNRNPNGAHILSLNRVSIHESSDIISLATQIQRADEAVKDVACGKLALILEQIKMLQSQAKRILEETEHNNSLHHAACNFQKVPGQIYHLYQNESGQNLFSMLSPEEWGSSCPHKFLGSYRLERDSTWTPIKNIDERDRQNEWGARLLASANSGDQNMLSLDYEKM</sequence>
<keyword evidence="2" id="KW-1185">Reference proteome</keyword>
<organism evidence="1 2">
    <name type="scientific">Hermetia illucens</name>
    <name type="common">Black soldier fly</name>
    <dbReference type="NCBI Taxonomy" id="343691"/>
    <lineage>
        <taxon>Eukaryota</taxon>
        <taxon>Metazoa</taxon>
        <taxon>Ecdysozoa</taxon>
        <taxon>Arthropoda</taxon>
        <taxon>Hexapoda</taxon>
        <taxon>Insecta</taxon>
        <taxon>Pterygota</taxon>
        <taxon>Neoptera</taxon>
        <taxon>Endopterygota</taxon>
        <taxon>Diptera</taxon>
        <taxon>Brachycera</taxon>
        <taxon>Stratiomyomorpha</taxon>
        <taxon>Stratiomyidae</taxon>
        <taxon>Hermetiinae</taxon>
        <taxon>Hermetia</taxon>
    </lineage>
</organism>
<dbReference type="EMBL" id="LR899009">
    <property type="protein sequence ID" value="CAD7078857.1"/>
    <property type="molecule type" value="Genomic_DNA"/>
</dbReference>
<dbReference type="AlphaFoldDB" id="A0A7R8UDN9"/>
<dbReference type="OrthoDB" id="9995764at2759"/>
<gene>
    <name evidence="1" type="ORF">HERILL_LOCUS2104</name>
</gene>
<dbReference type="PANTHER" id="PTHR14553:SF1">
    <property type="entry name" value="SIMILAR TO CHROMOSOME 1 OPEN READING FRAME 50"/>
    <property type="match status" value="1"/>
</dbReference>
<accession>A0A7R8UDN9</accession>
<dbReference type="Pfam" id="PF10504">
    <property type="entry name" value="DUF2452"/>
    <property type="match status" value="1"/>
</dbReference>
<reference evidence="1 2" key="1">
    <citation type="submission" date="2020-11" db="EMBL/GenBank/DDBJ databases">
        <authorList>
            <person name="Wallbank WR R."/>
            <person name="Pardo Diaz C."/>
            <person name="Kozak K."/>
            <person name="Martin S."/>
            <person name="Jiggins C."/>
            <person name="Moest M."/>
            <person name="Warren A I."/>
            <person name="Generalovic N T."/>
            <person name="Byers J.R.P. K."/>
            <person name="Montejo-Kovacevich G."/>
            <person name="Yen C E."/>
        </authorList>
    </citation>
    <scope>NUCLEOTIDE SEQUENCE [LARGE SCALE GENOMIC DNA]</scope>
</reference>
<proteinExistence type="predicted"/>
<dbReference type="FunCoup" id="A0A7R8UDN9">
    <property type="interactions" value="75"/>
</dbReference>
<dbReference type="OMA" id="KEWGANC"/>
<evidence type="ECO:0000313" key="1">
    <source>
        <dbReference type="EMBL" id="CAD7078857.1"/>
    </source>
</evidence>
<dbReference type="PANTHER" id="PTHR14553">
    <property type="entry name" value="UNCHARACTERIZED PROTEIN C1ORF50"/>
    <property type="match status" value="1"/>
</dbReference>
<dbReference type="InterPro" id="IPR019534">
    <property type="entry name" value="DUF2452"/>
</dbReference>
<dbReference type="Proteomes" id="UP000594454">
    <property type="component" value="Chromosome 1"/>
</dbReference>